<dbReference type="AlphaFoldDB" id="A0AAW8DNH1"/>
<evidence type="ECO:0000313" key="4">
    <source>
        <dbReference type="Proteomes" id="UP001242995"/>
    </source>
</evidence>
<evidence type="ECO:0000313" key="1">
    <source>
        <dbReference type="EMBL" id="MDP9907889.1"/>
    </source>
</evidence>
<organism evidence="1 4">
    <name type="scientific">Arthrobacter bambusae</name>
    <dbReference type="NCBI Taxonomy" id="1338426"/>
    <lineage>
        <taxon>Bacteria</taxon>
        <taxon>Bacillati</taxon>
        <taxon>Actinomycetota</taxon>
        <taxon>Actinomycetes</taxon>
        <taxon>Micrococcales</taxon>
        <taxon>Micrococcaceae</taxon>
        <taxon>Arthrobacter</taxon>
    </lineage>
</organism>
<protein>
    <submittedName>
        <fullName evidence="1">Uncharacterized protein</fullName>
    </submittedName>
</protein>
<accession>A0AAW8DNH1</accession>
<dbReference type="EMBL" id="JAUSRG010000032">
    <property type="protein sequence ID" value="MDP9907889.1"/>
    <property type="molecule type" value="Genomic_DNA"/>
</dbReference>
<dbReference type="Proteomes" id="UP001242995">
    <property type="component" value="Unassembled WGS sequence"/>
</dbReference>
<dbReference type="EMBL" id="JAUSTF010000027">
    <property type="protein sequence ID" value="MDQ0183421.1"/>
    <property type="molecule type" value="Genomic_DNA"/>
</dbReference>
<evidence type="ECO:0000313" key="3">
    <source>
        <dbReference type="Proteomes" id="UP001230951"/>
    </source>
</evidence>
<reference evidence="1 3" key="1">
    <citation type="submission" date="2023-07" db="EMBL/GenBank/DDBJ databases">
        <title>Sorghum-associated microbial communities from plants grown in Nebraska, USA.</title>
        <authorList>
            <person name="Schachtman D."/>
        </authorList>
    </citation>
    <scope>NUCLEOTIDE SEQUENCE</scope>
    <source>
        <strain evidence="1">DS1006</strain>
        <strain evidence="2 3">DS1016</strain>
    </source>
</reference>
<comment type="caution">
    <text evidence="1">The sequence shown here is derived from an EMBL/GenBank/DDBJ whole genome shotgun (WGS) entry which is preliminary data.</text>
</comment>
<evidence type="ECO:0000313" key="2">
    <source>
        <dbReference type="EMBL" id="MDQ0183421.1"/>
    </source>
</evidence>
<keyword evidence="3" id="KW-1185">Reference proteome</keyword>
<name>A0AAW8DNH1_9MICC</name>
<proteinExistence type="predicted"/>
<dbReference type="Proteomes" id="UP001230951">
    <property type="component" value="Unassembled WGS sequence"/>
</dbReference>
<gene>
    <name evidence="1" type="ORF">J2S90_004884</name>
    <name evidence="2" type="ORF">J2S93_004883</name>
</gene>
<sequence>MGIVKESASSLTVNADDQESLNHDLSRAIETAELEAQLMGGAGVLITQHDYWSYTVTPTFEVPFGQRTEQRQWLTSA</sequence>